<name>A0A2W1L0M9_9BACL</name>
<dbReference type="Proteomes" id="UP000249522">
    <property type="component" value="Unassembled WGS sequence"/>
</dbReference>
<dbReference type="RefSeq" id="WP_111149833.1">
    <property type="nucleotide sequence ID" value="NZ_QKRB01000063.1"/>
</dbReference>
<reference evidence="1 2" key="1">
    <citation type="submission" date="2018-06" db="EMBL/GenBank/DDBJ databases">
        <title>Paenibacillus imtechensis sp. nov.</title>
        <authorList>
            <person name="Pinnaka A.K."/>
            <person name="Singh H."/>
            <person name="Kaur M."/>
        </authorList>
    </citation>
    <scope>NUCLEOTIDE SEQUENCE [LARGE SCALE GENOMIC DNA]</scope>
    <source>
        <strain evidence="1 2">SMB1</strain>
    </source>
</reference>
<proteinExistence type="predicted"/>
<dbReference type="AlphaFoldDB" id="A0A2W1L0M9"/>
<organism evidence="1 2">
    <name type="scientific">Paenibacillus sambharensis</name>
    <dbReference type="NCBI Taxonomy" id="1803190"/>
    <lineage>
        <taxon>Bacteria</taxon>
        <taxon>Bacillati</taxon>
        <taxon>Bacillota</taxon>
        <taxon>Bacilli</taxon>
        <taxon>Bacillales</taxon>
        <taxon>Paenibacillaceae</taxon>
        <taxon>Paenibacillus</taxon>
    </lineage>
</organism>
<comment type="caution">
    <text evidence="1">The sequence shown here is derived from an EMBL/GenBank/DDBJ whole genome shotgun (WGS) entry which is preliminary data.</text>
</comment>
<evidence type="ECO:0000313" key="1">
    <source>
        <dbReference type="EMBL" id="PZD92906.1"/>
    </source>
</evidence>
<evidence type="ECO:0000313" key="2">
    <source>
        <dbReference type="Proteomes" id="UP000249522"/>
    </source>
</evidence>
<protein>
    <submittedName>
        <fullName evidence="1">Uncharacterized protein</fullName>
    </submittedName>
</protein>
<dbReference type="EMBL" id="QKRB01000063">
    <property type="protein sequence ID" value="PZD92906.1"/>
    <property type="molecule type" value="Genomic_DNA"/>
</dbReference>
<sequence length="61" mass="7251">MHFVTKEQIDHLSGVKKKEMTRALFMNPKVIDDLREAAEDNELLYDEEEIMHLVHKAQNDR</sequence>
<accession>A0A2W1L0M9</accession>
<gene>
    <name evidence="1" type="ORF">DNH61_25765</name>
</gene>
<keyword evidence="2" id="KW-1185">Reference proteome</keyword>